<keyword evidence="2 3" id="KW-1015">Disulfide bond</keyword>
<dbReference type="InterPro" id="IPR035914">
    <property type="entry name" value="Sperma_CUB_dom_sf"/>
</dbReference>
<dbReference type="CDD" id="cd00041">
    <property type="entry name" value="CUB"/>
    <property type="match status" value="1"/>
</dbReference>
<evidence type="ECO:0000259" key="4">
    <source>
        <dbReference type="PROSITE" id="PS01180"/>
    </source>
</evidence>
<evidence type="ECO:0000256" key="1">
    <source>
        <dbReference type="ARBA" id="ARBA00022737"/>
    </source>
</evidence>
<dbReference type="Gene3D" id="2.60.120.290">
    <property type="entry name" value="Spermadhesin, CUB domain"/>
    <property type="match status" value="2"/>
</dbReference>
<feature type="disulfide bond" evidence="3">
    <location>
        <begin position="158"/>
        <end position="185"/>
    </location>
</feature>
<comment type="caution">
    <text evidence="5">The sequence shown here is derived from an EMBL/GenBank/DDBJ whole genome shotgun (WGS) entry which is preliminary data.</text>
</comment>
<evidence type="ECO:0000256" key="2">
    <source>
        <dbReference type="ARBA" id="ARBA00023157"/>
    </source>
</evidence>
<feature type="domain" description="CUB" evidence="4">
    <location>
        <begin position="158"/>
        <end position="267"/>
    </location>
</feature>
<protein>
    <recommendedName>
        <fullName evidence="4">CUB domain-containing protein</fullName>
    </recommendedName>
</protein>
<keyword evidence="1" id="KW-0677">Repeat</keyword>
<dbReference type="Pfam" id="PF00431">
    <property type="entry name" value="CUB"/>
    <property type="match status" value="1"/>
</dbReference>
<evidence type="ECO:0000313" key="5">
    <source>
        <dbReference type="EMBL" id="KAK7071195.1"/>
    </source>
</evidence>
<dbReference type="InterPro" id="IPR000859">
    <property type="entry name" value="CUB_dom"/>
</dbReference>
<dbReference type="PANTHER" id="PTHR24251">
    <property type="entry name" value="OVOCHYMASE-RELATED"/>
    <property type="match status" value="1"/>
</dbReference>
<sequence>MASSWKKTVNTILHIYLHLITTREVKTEIIRGQTFYSVPFVAYSLELPLVVPGGSDISCAEKADALTDYNVVCFKNYTCELYQMGFKGISGTTIPCWTKSSYLPNMRAATTSASTSAAIVTTNTNLISTTQTEATSGPPTTAAPFNTTTTLPPITSECNGNKDISNPSGTLMVVSSGNYSDSMDCTWNLTAPLGYHFVFTWRMFQTEACCDKVKLTDQSNGQELGGGEFSGSTIPPSLESTGNNVLVNWYSDSSMTGMGFRLIFYATLPPITSECNGNKDVPNPSGTLMVVSSGNYSDFMDCTWNLTAPLGYHFVFTWSMFQTEECCDKVKLTDQSNGQELGGYDSRVKLCIFA</sequence>
<dbReference type="SUPFAM" id="SSF49854">
    <property type="entry name" value="Spermadhesin, CUB domain"/>
    <property type="match status" value="2"/>
</dbReference>
<organism evidence="5 6">
    <name type="scientific">Halocaridina rubra</name>
    <name type="common">Hawaiian red shrimp</name>
    <dbReference type="NCBI Taxonomy" id="373956"/>
    <lineage>
        <taxon>Eukaryota</taxon>
        <taxon>Metazoa</taxon>
        <taxon>Ecdysozoa</taxon>
        <taxon>Arthropoda</taxon>
        <taxon>Crustacea</taxon>
        <taxon>Multicrustacea</taxon>
        <taxon>Malacostraca</taxon>
        <taxon>Eumalacostraca</taxon>
        <taxon>Eucarida</taxon>
        <taxon>Decapoda</taxon>
        <taxon>Pleocyemata</taxon>
        <taxon>Caridea</taxon>
        <taxon>Atyoidea</taxon>
        <taxon>Atyidae</taxon>
        <taxon>Halocaridina</taxon>
    </lineage>
</organism>
<dbReference type="PROSITE" id="PS01180">
    <property type="entry name" value="CUB"/>
    <property type="match status" value="1"/>
</dbReference>
<dbReference type="SMART" id="SM00042">
    <property type="entry name" value="CUB"/>
    <property type="match status" value="1"/>
</dbReference>
<accession>A0AAN8X345</accession>
<reference evidence="5 6" key="1">
    <citation type="submission" date="2023-11" db="EMBL/GenBank/DDBJ databases">
        <title>Halocaridina rubra genome assembly.</title>
        <authorList>
            <person name="Smith C."/>
        </authorList>
    </citation>
    <scope>NUCLEOTIDE SEQUENCE [LARGE SCALE GENOMIC DNA]</scope>
    <source>
        <strain evidence="5">EP-1</strain>
        <tissue evidence="5">Whole</tissue>
    </source>
</reference>
<dbReference type="EMBL" id="JAXCGZ010015120">
    <property type="protein sequence ID" value="KAK7071195.1"/>
    <property type="molecule type" value="Genomic_DNA"/>
</dbReference>
<keyword evidence="6" id="KW-1185">Reference proteome</keyword>
<evidence type="ECO:0000313" key="6">
    <source>
        <dbReference type="Proteomes" id="UP001381693"/>
    </source>
</evidence>
<name>A0AAN8X345_HALRR</name>
<dbReference type="Proteomes" id="UP001381693">
    <property type="component" value="Unassembled WGS sequence"/>
</dbReference>
<evidence type="ECO:0000256" key="3">
    <source>
        <dbReference type="PROSITE-ProRule" id="PRU00059"/>
    </source>
</evidence>
<dbReference type="PANTHER" id="PTHR24251:SF37">
    <property type="entry name" value="CUB DOMAIN-CONTAINING PROTEIN"/>
    <property type="match status" value="1"/>
</dbReference>
<dbReference type="AlphaFoldDB" id="A0AAN8X345"/>
<comment type="caution">
    <text evidence="3">Lacks conserved residue(s) required for the propagation of feature annotation.</text>
</comment>
<gene>
    <name evidence="5" type="ORF">SK128_026010</name>
</gene>
<proteinExistence type="predicted"/>